<dbReference type="AlphaFoldDB" id="A0A0U5FJS4"/>
<evidence type="ECO:0000313" key="5">
    <source>
        <dbReference type="Proteomes" id="UP000056109"/>
    </source>
</evidence>
<dbReference type="KEGG" id="asz:ASN_665"/>
<dbReference type="PANTHER" id="PTHR48081:SF6">
    <property type="entry name" value="PEPTIDASE S9 PROLYL OLIGOPEPTIDASE CATALYTIC DOMAIN-CONTAINING PROTEIN"/>
    <property type="match status" value="1"/>
</dbReference>
<dbReference type="InterPro" id="IPR049492">
    <property type="entry name" value="BD-FAE-like_dom"/>
</dbReference>
<dbReference type="Proteomes" id="UP000056109">
    <property type="component" value="Chromosome I"/>
</dbReference>
<feature type="domain" description="BD-FAE-like" evidence="3">
    <location>
        <begin position="75"/>
        <end position="272"/>
    </location>
</feature>
<dbReference type="InterPro" id="IPR050300">
    <property type="entry name" value="GDXG_lipolytic_enzyme"/>
</dbReference>
<accession>A0A0U5FJS4</accession>
<evidence type="ECO:0000256" key="2">
    <source>
        <dbReference type="SAM" id="MobiDB-lite"/>
    </source>
</evidence>
<protein>
    <submittedName>
        <fullName evidence="4">Putative acetylesterase</fullName>
        <ecNumber evidence="4">3.1.1.6</ecNumber>
    </submittedName>
</protein>
<evidence type="ECO:0000256" key="1">
    <source>
        <dbReference type="ARBA" id="ARBA00022801"/>
    </source>
</evidence>
<dbReference type="Gene3D" id="3.40.50.1820">
    <property type="entry name" value="alpha/beta hydrolase"/>
    <property type="match status" value="1"/>
</dbReference>
<keyword evidence="5" id="KW-1185">Reference proteome</keyword>
<feature type="region of interest" description="Disordered" evidence="2">
    <location>
        <begin position="43"/>
        <end position="68"/>
    </location>
</feature>
<organism evidence="4 5">
    <name type="scientific">Acetobacter senegalensis</name>
    <dbReference type="NCBI Taxonomy" id="446692"/>
    <lineage>
        <taxon>Bacteria</taxon>
        <taxon>Pseudomonadati</taxon>
        <taxon>Pseudomonadota</taxon>
        <taxon>Alphaproteobacteria</taxon>
        <taxon>Acetobacterales</taxon>
        <taxon>Acetobacteraceae</taxon>
        <taxon>Acetobacter</taxon>
    </lineage>
</organism>
<dbReference type="InterPro" id="IPR029058">
    <property type="entry name" value="AB_hydrolase_fold"/>
</dbReference>
<evidence type="ECO:0000259" key="3">
    <source>
        <dbReference type="Pfam" id="PF20434"/>
    </source>
</evidence>
<dbReference type="SUPFAM" id="SSF53474">
    <property type="entry name" value="alpha/beta-Hydrolases"/>
    <property type="match status" value="1"/>
</dbReference>
<dbReference type="GO" id="GO:0008126">
    <property type="term" value="F:acetylesterase activity"/>
    <property type="evidence" value="ECO:0007669"/>
    <property type="project" value="UniProtKB-EC"/>
</dbReference>
<dbReference type="PATRIC" id="fig|446692.3.peg.632"/>
<feature type="compositionally biased region" description="Polar residues" evidence="2">
    <location>
        <begin position="59"/>
        <end position="68"/>
    </location>
</feature>
<proteinExistence type="predicted"/>
<dbReference type="GeneID" id="34781840"/>
<dbReference type="EC" id="3.1.1.6" evidence="4"/>
<evidence type="ECO:0000313" key="4">
    <source>
        <dbReference type="EMBL" id="CEF40077.1"/>
    </source>
</evidence>
<dbReference type="RefSeq" id="WP_058987131.1">
    <property type="nucleotide sequence ID" value="NZ_LN606600.1"/>
</dbReference>
<keyword evidence="1 4" id="KW-0378">Hydrolase</keyword>
<dbReference type="EMBL" id="LN606600">
    <property type="protein sequence ID" value="CEF40077.1"/>
    <property type="molecule type" value="Genomic_DNA"/>
</dbReference>
<dbReference type="PANTHER" id="PTHR48081">
    <property type="entry name" value="AB HYDROLASE SUPERFAMILY PROTEIN C4A8.06C"/>
    <property type="match status" value="1"/>
</dbReference>
<reference evidence="5" key="1">
    <citation type="submission" date="2014-09" db="EMBL/GenBank/DDBJ databases">
        <authorList>
            <person name="Illeghems K.G."/>
        </authorList>
    </citation>
    <scope>NUCLEOTIDE SEQUENCE [LARGE SCALE GENOMIC DNA]</scope>
    <source>
        <strain evidence="5">108B</strain>
    </source>
</reference>
<sequence length="320" mass="34274">MPRLTRRTVLTGTASCVITRSRARAETPAAPLLSLPDATVLPLWPATPPGGGGPDNHTPHLSPTGSLTGISEPVLQIYRPARPNGAAMIVAAGGGYQHITQRKEATPATRWLQKLGITVGVLTYRLPEEGWHAASLAPFQDAQRAIRLLRTHARQYGIDPDRIGILGFSAGGHLLGLCATRPDWQTYSPTDTADTAPIKVALALLAYPIISLEPPYNHTHTSRTLLGPHPTQADARAWSIPPYIRHGGPPFFLVQAADDPIAAPGQTALLEQACQQNAVPVTRHLFATGGHGFGLGRPGTPTLTWPHLAEQFLHEQSFIS</sequence>
<dbReference type="Pfam" id="PF20434">
    <property type="entry name" value="BD-FAE"/>
    <property type="match status" value="1"/>
</dbReference>
<gene>
    <name evidence="4" type="primary">xynB</name>
    <name evidence="4" type="ORF">ASN_665</name>
</gene>
<name>A0A0U5FJS4_9PROT</name>